<accession>A0A6G8PZJ2</accession>
<name>A0A6G8PZJ2_9ACTN</name>
<protein>
    <submittedName>
        <fullName evidence="1">Uncharacterized protein</fullName>
    </submittedName>
</protein>
<dbReference type="RefSeq" id="WP_166397258.1">
    <property type="nucleotide sequence ID" value="NZ_CP045121.1"/>
</dbReference>
<dbReference type="AlphaFoldDB" id="A0A6G8PZJ2"/>
<proteinExistence type="predicted"/>
<sequence>MWLADGNAGTVAEYLAALKGDKGDEGKSAYRVWLDAGNVGPVADFLASIKGAPGGEGPSAYEVWLTAGNAGTVAEYLAAIKGEPGASVKGDPGESAYQTWLDQGNAGSEADFLVALRGEPGLDGEPGRSFKADAAGTLAERAQWDAQPSGFLYHALDENPPDGLYYYKTSSAEGAWSGPIPPPEGPEGPPGASTYETWLDQGNVGSEADFLEAARGPRGATGVGVKVGGAKGQIYRKRTNADHDTEWAAMAPSDIGAVPLLKAFNAGDTEQELEEIGGFDARSKTHLWRFKELVTGRTDPNDPMTGNWSPAINAAIQHLKDTRARFRTYPNGTTQHVGLGELFAPGDGRRYRCDSRLNVTQLKGLRFRGEGEESTVFDNRTGEELIFFNHSQAVDFEDFQIAGSLKENSGGIRFHQSTADPNQRPTFAYRMKSVAFEQLHRAMRWTGDVMGDDLLYLGVKIRDCLRPFTYTNDQAVNHVFVGGEVQCFNNNLDPANFADNFAYWNAKMSAAAGWTNPQTAYDGAVFFVQKGGQVTWVGGGLIHTYTDVFFEYDPSFVQTAPIVLMPARWEKRYVDPVGDQWGQQRTAIVRRSQHVPEGANVKSPVIISPGSVVNCAYPSANPNATPPVVNQDYELFYLYNGHKIVARDVQVLGTGVKKVVAQLNASSPANVARFRGDGTSPLTYEPRRTGVGVAVNHDFRQDERLQQIDSRAQPSGPDDAQTLVNNVGRRPKFFFWRSPDGLLPGCGGAPNTVDLRGPANGFLEELRAIRTSGGTVGGASPTPNLVYEFRSTTGVLYATLTISFSGDPNLLKPADRPQTFDQGGDGIVRVTCTTPTQTQVFGVIKGVAA</sequence>
<evidence type="ECO:0000313" key="2">
    <source>
        <dbReference type="Proteomes" id="UP000502706"/>
    </source>
</evidence>
<keyword evidence="2" id="KW-1185">Reference proteome</keyword>
<dbReference type="KEGG" id="rmar:GBA65_14865"/>
<organism evidence="1 2">
    <name type="scientific">Rubrobacter marinus</name>
    <dbReference type="NCBI Taxonomy" id="2653852"/>
    <lineage>
        <taxon>Bacteria</taxon>
        <taxon>Bacillati</taxon>
        <taxon>Actinomycetota</taxon>
        <taxon>Rubrobacteria</taxon>
        <taxon>Rubrobacterales</taxon>
        <taxon>Rubrobacteraceae</taxon>
        <taxon>Rubrobacter</taxon>
    </lineage>
</organism>
<reference evidence="1 2" key="1">
    <citation type="submission" date="2019-10" db="EMBL/GenBank/DDBJ databases">
        <title>Rubrobacter sp nov SCSIO 52915 isolated from a deep-sea sediment in the South China Sea.</title>
        <authorList>
            <person name="Chen R.W."/>
        </authorList>
    </citation>
    <scope>NUCLEOTIDE SEQUENCE [LARGE SCALE GENOMIC DNA]</scope>
    <source>
        <strain evidence="1 2">SCSIO 52915</strain>
    </source>
</reference>
<evidence type="ECO:0000313" key="1">
    <source>
        <dbReference type="EMBL" id="QIN79588.1"/>
    </source>
</evidence>
<gene>
    <name evidence="1" type="ORF">GBA65_14865</name>
</gene>
<dbReference type="EMBL" id="CP045121">
    <property type="protein sequence ID" value="QIN79588.1"/>
    <property type="molecule type" value="Genomic_DNA"/>
</dbReference>
<dbReference type="Proteomes" id="UP000502706">
    <property type="component" value="Chromosome"/>
</dbReference>